<dbReference type="AlphaFoldDB" id="A0A9N8Z489"/>
<reference evidence="6" key="1">
    <citation type="submission" date="2021-06" db="EMBL/GenBank/DDBJ databases">
        <authorList>
            <person name="Kallberg Y."/>
            <person name="Tangrot J."/>
            <person name="Rosling A."/>
        </authorList>
    </citation>
    <scope>NUCLEOTIDE SEQUENCE</scope>
    <source>
        <strain evidence="6">FL130A</strain>
    </source>
</reference>
<evidence type="ECO:0000256" key="5">
    <source>
        <dbReference type="SAM" id="MobiDB-lite"/>
    </source>
</evidence>
<evidence type="ECO:0000256" key="2">
    <source>
        <dbReference type="ARBA" id="ARBA00022694"/>
    </source>
</evidence>
<dbReference type="Gene3D" id="3.30.70.580">
    <property type="entry name" value="Pseudouridine synthase I, catalytic domain, N-terminal subdomain"/>
    <property type="match status" value="1"/>
</dbReference>
<dbReference type="GO" id="GO:0009982">
    <property type="term" value="F:pseudouridine synthase activity"/>
    <property type="evidence" value="ECO:0007669"/>
    <property type="project" value="InterPro"/>
</dbReference>
<sequence>MNSKIPDDVKPLTELSKRPHQQLESFSPENEASKISNDIDIVVKEETLEQKIPSSNEGVARPIKKRFTTANDRRNHLKKNFAKRVGQKEEYQPRKWEKTERDTNETKDNSDIEEGSQDKEPRKPKRKVAALVGFCGTGYQGMQINPGAKTIEEELFKAFVAAGAISKDNSDDPKKVGLMRAARTDKGVHAAGNVISLKIS</sequence>
<evidence type="ECO:0000313" key="6">
    <source>
        <dbReference type="EMBL" id="CAG8464711.1"/>
    </source>
</evidence>
<dbReference type="PANTHER" id="PTHR11142:SF4">
    <property type="entry name" value="PSEUDOURIDYLATE SYNTHASE 1 HOMOLOG"/>
    <property type="match status" value="1"/>
</dbReference>
<dbReference type="GO" id="GO:0005634">
    <property type="term" value="C:nucleus"/>
    <property type="evidence" value="ECO:0007669"/>
    <property type="project" value="TreeGrafter"/>
</dbReference>
<evidence type="ECO:0000313" key="7">
    <source>
        <dbReference type="Proteomes" id="UP000789508"/>
    </source>
</evidence>
<dbReference type="InterPro" id="IPR020103">
    <property type="entry name" value="PsdUridine_synth_cat_dom_sf"/>
</dbReference>
<dbReference type="EMBL" id="CAJVPS010000203">
    <property type="protein sequence ID" value="CAG8464711.1"/>
    <property type="molecule type" value="Genomic_DNA"/>
</dbReference>
<evidence type="ECO:0000256" key="4">
    <source>
        <dbReference type="ARBA" id="ARBA00036943"/>
    </source>
</evidence>
<dbReference type="GO" id="GO:1990481">
    <property type="term" value="P:mRNA pseudouridine synthesis"/>
    <property type="evidence" value="ECO:0007669"/>
    <property type="project" value="TreeGrafter"/>
</dbReference>
<dbReference type="InterPro" id="IPR001406">
    <property type="entry name" value="PsdUridine_synth_TruA"/>
</dbReference>
<dbReference type="Proteomes" id="UP000789508">
    <property type="component" value="Unassembled WGS sequence"/>
</dbReference>
<name>A0A9N8Z489_9GLOM</name>
<protein>
    <submittedName>
        <fullName evidence="6">11324_t:CDS:1</fullName>
    </submittedName>
</protein>
<comment type="caution">
    <text evidence="6">The sequence shown here is derived from an EMBL/GenBank/DDBJ whole genome shotgun (WGS) entry which is preliminary data.</text>
</comment>
<dbReference type="OrthoDB" id="10256309at2759"/>
<proteinExistence type="inferred from homology"/>
<keyword evidence="3" id="KW-0413">Isomerase</keyword>
<feature type="compositionally biased region" description="Polar residues" evidence="5">
    <location>
        <begin position="22"/>
        <end position="36"/>
    </location>
</feature>
<dbReference type="InterPro" id="IPR020094">
    <property type="entry name" value="TruA/RsuA/RluB/E/F_N"/>
</dbReference>
<comment type="catalytic activity">
    <reaction evidence="4">
        <text>a uridine in tRNA = a pseudouridine in tRNA</text>
        <dbReference type="Rhea" id="RHEA:54572"/>
        <dbReference type="Rhea" id="RHEA-COMP:13339"/>
        <dbReference type="Rhea" id="RHEA-COMP:13934"/>
        <dbReference type="ChEBI" id="CHEBI:65314"/>
        <dbReference type="ChEBI" id="CHEBI:65315"/>
    </reaction>
</comment>
<dbReference type="FunFam" id="3.30.70.580:FF:000002">
    <property type="entry name" value="tRNA pseudouridine synthase"/>
    <property type="match status" value="1"/>
</dbReference>
<dbReference type="GO" id="GO:0003723">
    <property type="term" value="F:RNA binding"/>
    <property type="evidence" value="ECO:0007669"/>
    <property type="project" value="InterPro"/>
</dbReference>
<keyword evidence="7" id="KW-1185">Reference proteome</keyword>
<accession>A0A9N8Z489</accession>
<evidence type="ECO:0000256" key="3">
    <source>
        <dbReference type="ARBA" id="ARBA00023235"/>
    </source>
</evidence>
<dbReference type="PANTHER" id="PTHR11142">
    <property type="entry name" value="PSEUDOURIDYLATE SYNTHASE"/>
    <property type="match status" value="1"/>
</dbReference>
<feature type="region of interest" description="Disordered" evidence="5">
    <location>
        <begin position="1"/>
        <end position="126"/>
    </location>
</feature>
<dbReference type="SUPFAM" id="SSF55120">
    <property type="entry name" value="Pseudouridine synthase"/>
    <property type="match status" value="1"/>
</dbReference>
<feature type="compositionally biased region" description="Basic and acidic residues" evidence="5">
    <location>
        <begin position="1"/>
        <end position="17"/>
    </location>
</feature>
<comment type="similarity">
    <text evidence="1">Belongs to the tRNA pseudouridine synthase TruA family.</text>
</comment>
<dbReference type="GO" id="GO:0031119">
    <property type="term" value="P:tRNA pseudouridine synthesis"/>
    <property type="evidence" value="ECO:0007669"/>
    <property type="project" value="UniProtKB-ARBA"/>
</dbReference>
<evidence type="ECO:0000256" key="1">
    <source>
        <dbReference type="ARBA" id="ARBA00009375"/>
    </source>
</evidence>
<gene>
    <name evidence="6" type="ORF">ALEPTO_LOCUS1717</name>
</gene>
<keyword evidence="2" id="KW-0819">tRNA processing</keyword>
<feature type="compositionally biased region" description="Basic and acidic residues" evidence="5">
    <location>
        <begin position="86"/>
        <end position="121"/>
    </location>
</feature>
<organism evidence="6 7">
    <name type="scientific">Ambispora leptoticha</name>
    <dbReference type="NCBI Taxonomy" id="144679"/>
    <lineage>
        <taxon>Eukaryota</taxon>
        <taxon>Fungi</taxon>
        <taxon>Fungi incertae sedis</taxon>
        <taxon>Mucoromycota</taxon>
        <taxon>Glomeromycotina</taxon>
        <taxon>Glomeromycetes</taxon>
        <taxon>Archaeosporales</taxon>
        <taxon>Ambisporaceae</taxon>
        <taxon>Ambispora</taxon>
    </lineage>
</organism>